<proteinExistence type="predicted"/>
<dbReference type="Proteomes" id="UP000186469">
    <property type="component" value="Unassembled WGS sequence"/>
</dbReference>
<organism evidence="1 2">
    <name type="scientific">Desulfovibrio litoralis DSM 11393</name>
    <dbReference type="NCBI Taxonomy" id="1121455"/>
    <lineage>
        <taxon>Bacteria</taxon>
        <taxon>Pseudomonadati</taxon>
        <taxon>Thermodesulfobacteriota</taxon>
        <taxon>Desulfovibrionia</taxon>
        <taxon>Desulfovibrionales</taxon>
        <taxon>Desulfovibrionaceae</taxon>
        <taxon>Desulfovibrio</taxon>
    </lineage>
</organism>
<name>A0A1M7TPX3_9BACT</name>
<evidence type="ECO:0000313" key="1">
    <source>
        <dbReference type="EMBL" id="SHN72708.1"/>
    </source>
</evidence>
<dbReference type="RefSeq" id="WP_072698004.1">
    <property type="nucleotide sequence ID" value="NZ_FRDI01000018.1"/>
</dbReference>
<dbReference type="OrthoDB" id="5460538at2"/>
<protein>
    <submittedName>
        <fullName evidence="1">Uncharacterized protein</fullName>
    </submittedName>
</protein>
<dbReference type="STRING" id="1121455.SAMN02745728_02341"/>
<reference evidence="1 2" key="1">
    <citation type="submission" date="2016-12" db="EMBL/GenBank/DDBJ databases">
        <authorList>
            <person name="Song W.-J."/>
            <person name="Kurnit D.M."/>
        </authorList>
    </citation>
    <scope>NUCLEOTIDE SEQUENCE [LARGE SCALE GENOMIC DNA]</scope>
    <source>
        <strain evidence="1 2">DSM 11393</strain>
    </source>
</reference>
<accession>A0A1M7TPX3</accession>
<sequence length="143" mass="16294">MGYYSEVVLALNEKAKALLDVQIAEIKIKDEAIWTVVDSLLNNSVDHKIEHPTNGAILYHFGMIKWYESFLDIGFISDFINKLNNSDYLFIRIGESIDDIEKNGEFVDNPFNIEVISTIQYDLSQDDLPDATATNMLNQDSNQ</sequence>
<keyword evidence="2" id="KW-1185">Reference proteome</keyword>
<dbReference type="AlphaFoldDB" id="A0A1M7TPX3"/>
<dbReference type="EMBL" id="FRDI01000018">
    <property type="protein sequence ID" value="SHN72708.1"/>
    <property type="molecule type" value="Genomic_DNA"/>
</dbReference>
<gene>
    <name evidence="1" type="ORF">SAMN02745728_02341</name>
</gene>
<evidence type="ECO:0000313" key="2">
    <source>
        <dbReference type="Proteomes" id="UP000186469"/>
    </source>
</evidence>